<evidence type="ECO:0000313" key="3">
    <source>
        <dbReference type="Proteomes" id="UP000305881"/>
    </source>
</evidence>
<reference evidence="3" key="1">
    <citation type="journal article" date="2019" name="J. Bacteriol.">
        <title>A Mutagenic Screen Identifies a TonB-Dependent Receptor Required for the Lanthanide Metal Switch in the Type I Methanotroph 'Methylotuvimicrobium buryatense' 5GB1C.</title>
        <authorList>
            <person name="Groom J.D."/>
            <person name="Ford S.M."/>
            <person name="Pesesky M.W."/>
            <person name="Lidstrom M.E."/>
        </authorList>
    </citation>
    <scope>NUCLEOTIDE SEQUENCE [LARGE SCALE GENOMIC DNA]</scope>
    <source>
        <strain evidence="3">5GB1C</strain>
    </source>
</reference>
<keyword evidence="1" id="KW-0472">Membrane</keyword>
<name>A0A4P9USR3_METBY</name>
<keyword evidence="1" id="KW-0812">Transmembrane</keyword>
<keyword evidence="3" id="KW-1185">Reference proteome</keyword>
<proteinExistence type="predicted"/>
<evidence type="ECO:0000313" key="2">
    <source>
        <dbReference type="EMBL" id="QCW84592.1"/>
    </source>
</evidence>
<organism evidence="2 3">
    <name type="scientific">Methylotuvimicrobium buryatense</name>
    <name type="common">Methylomicrobium buryatense</name>
    <dbReference type="NCBI Taxonomy" id="95641"/>
    <lineage>
        <taxon>Bacteria</taxon>
        <taxon>Pseudomonadati</taxon>
        <taxon>Pseudomonadota</taxon>
        <taxon>Gammaproteobacteria</taxon>
        <taxon>Methylococcales</taxon>
        <taxon>Methylococcaceae</taxon>
        <taxon>Methylotuvimicrobium</taxon>
    </lineage>
</organism>
<dbReference type="KEGG" id="mbur:EQU24_21870"/>
<feature type="transmembrane region" description="Helical" evidence="1">
    <location>
        <begin position="7"/>
        <end position="34"/>
    </location>
</feature>
<protein>
    <submittedName>
        <fullName evidence="2">Uncharacterized protein</fullName>
    </submittedName>
</protein>
<dbReference type="Proteomes" id="UP000305881">
    <property type="component" value="Chromosome"/>
</dbReference>
<dbReference type="RefSeq" id="WP_017841524.1">
    <property type="nucleotide sequence ID" value="NZ_CP035467.1"/>
</dbReference>
<dbReference type="AlphaFoldDB" id="A0A4P9USR3"/>
<dbReference type="OrthoDB" id="9987173at2"/>
<gene>
    <name evidence="2" type="ORF">EQU24_21870</name>
</gene>
<keyword evidence="1" id="KW-1133">Transmembrane helix</keyword>
<accession>A0A4P9USR3</accession>
<dbReference type="EMBL" id="CP035467">
    <property type="protein sequence ID" value="QCW84592.1"/>
    <property type="molecule type" value="Genomic_DNA"/>
</dbReference>
<evidence type="ECO:0000256" key="1">
    <source>
        <dbReference type="SAM" id="Phobius"/>
    </source>
</evidence>
<sequence length="64" mass="7424">MKAKLKLIAGFVLLETIDIIPLPITTLVAVYIVWKKPLWFKNLVLELYQVDEPKAKERDDKSLN</sequence>